<dbReference type="Pfam" id="PF01059">
    <property type="entry name" value="Oxidored_q5_N"/>
    <property type="match status" value="1"/>
</dbReference>
<dbReference type="GO" id="GO:0042773">
    <property type="term" value="P:ATP synthesis coupled electron transport"/>
    <property type="evidence" value="ECO:0007669"/>
    <property type="project" value="InterPro"/>
</dbReference>
<keyword evidence="11 17" id="KW-1133">Transmembrane helix</keyword>
<comment type="function">
    <text evidence="17">Core subunit of the mitochondrial membrane respiratory chain NADH dehydrogenase (Complex I) which catalyzes electron transfer from NADH through the respiratory chain, using ubiquinone as an electron acceptor. Essential for the catalytic activity and assembly of complex I.</text>
</comment>
<accession>A0A1P8C681</accession>
<feature type="transmembrane region" description="Helical" evidence="17">
    <location>
        <begin position="216"/>
        <end position="239"/>
    </location>
</feature>
<feature type="transmembrane region" description="Helical" evidence="17">
    <location>
        <begin position="343"/>
        <end position="361"/>
    </location>
</feature>
<keyword evidence="7 17" id="KW-0679">Respiratory chain</keyword>
<dbReference type="InterPro" id="IPR000260">
    <property type="entry name" value="NADH4_N"/>
</dbReference>
<dbReference type="GO" id="GO:0003954">
    <property type="term" value="F:NADH dehydrogenase activity"/>
    <property type="evidence" value="ECO:0007669"/>
    <property type="project" value="TreeGrafter"/>
</dbReference>
<comment type="catalytic activity">
    <reaction evidence="16 17">
        <text>a ubiquinone + NADH + 5 H(+)(in) = a ubiquinol + NAD(+) + 4 H(+)(out)</text>
        <dbReference type="Rhea" id="RHEA:29091"/>
        <dbReference type="Rhea" id="RHEA-COMP:9565"/>
        <dbReference type="Rhea" id="RHEA-COMP:9566"/>
        <dbReference type="ChEBI" id="CHEBI:15378"/>
        <dbReference type="ChEBI" id="CHEBI:16389"/>
        <dbReference type="ChEBI" id="CHEBI:17976"/>
        <dbReference type="ChEBI" id="CHEBI:57540"/>
        <dbReference type="ChEBI" id="CHEBI:57945"/>
        <dbReference type="EC" id="7.1.1.2"/>
    </reaction>
</comment>
<dbReference type="PRINTS" id="PR01437">
    <property type="entry name" value="NUOXDRDTASE4"/>
</dbReference>
<keyword evidence="15 17" id="KW-0472">Membrane</keyword>
<dbReference type="AlphaFoldDB" id="A0A1P8C681"/>
<dbReference type="PANTHER" id="PTHR43507">
    <property type="entry name" value="NADH-UBIQUINONE OXIDOREDUCTASE CHAIN 4"/>
    <property type="match status" value="1"/>
</dbReference>
<evidence type="ECO:0000256" key="5">
    <source>
        <dbReference type="ARBA" id="ARBA00021006"/>
    </source>
</evidence>
<evidence type="ECO:0000256" key="16">
    <source>
        <dbReference type="ARBA" id="ARBA00049551"/>
    </source>
</evidence>
<keyword evidence="13 17" id="KW-0830">Ubiquinone</keyword>
<feature type="transmembrane region" description="Helical" evidence="17">
    <location>
        <begin position="82"/>
        <end position="101"/>
    </location>
</feature>
<dbReference type="GeneID" id="31080019"/>
<dbReference type="GO" id="GO:0048039">
    <property type="term" value="F:ubiquinone binding"/>
    <property type="evidence" value="ECO:0007669"/>
    <property type="project" value="TreeGrafter"/>
</dbReference>
<evidence type="ECO:0000256" key="9">
    <source>
        <dbReference type="ARBA" id="ARBA00022967"/>
    </source>
</evidence>
<proteinExistence type="inferred from homology"/>
<dbReference type="GO" id="GO:0031966">
    <property type="term" value="C:mitochondrial membrane"/>
    <property type="evidence" value="ECO:0007669"/>
    <property type="project" value="UniProtKB-SubCell"/>
</dbReference>
<evidence type="ECO:0000259" key="19">
    <source>
        <dbReference type="Pfam" id="PF01059"/>
    </source>
</evidence>
<evidence type="ECO:0000256" key="17">
    <source>
        <dbReference type="RuleBase" id="RU003297"/>
    </source>
</evidence>
<feature type="transmembrane region" description="Helical" evidence="17">
    <location>
        <begin position="245"/>
        <end position="266"/>
    </location>
</feature>
<protein>
    <recommendedName>
        <fullName evidence="5 17">NADH-ubiquinone oxidoreductase chain 4</fullName>
        <ecNumber evidence="4 17">7.1.1.2</ecNumber>
    </recommendedName>
</protein>
<keyword evidence="14 17" id="KW-0496">Mitochondrion</keyword>
<evidence type="ECO:0000259" key="18">
    <source>
        <dbReference type="Pfam" id="PF00361"/>
    </source>
</evidence>
<keyword evidence="6 17" id="KW-0813">Transport</keyword>
<evidence type="ECO:0000256" key="7">
    <source>
        <dbReference type="ARBA" id="ARBA00022660"/>
    </source>
</evidence>
<feature type="transmembrane region" description="Helical" evidence="17">
    <location>
        <begin position="273"/>
        <end position="295"/>
    </location>
</feature>
<feature type="transmembrane region" description="Helical" evidence="17">
    <location>
        <begin position="381"/>
        <end position="401"/>
    </location>
</feature>
<dbReference type="CTD" id="4538"/>
<feature type="transmembrane region" description="Helical" evidence="17">
    <location>
        <begin position="180"/>
        <end position="204"/>
    </location>
</feature>
<dbReference type="GO" id="GO:0015990">
    <property type="term" value="P:electron transport coupled proton transport"/>
    <property type="evidence" value="ECO:0007669"/>
    <property type="project" value="TreeGrafter"/>
</dbReference>
<dbReference type="RefSeq" id="YP_009346412.1">
    <property type="nucleotide sequence ID" value="NC_033866.1"/>
</dbReference>
<dbReference type="PANTHER" id="PTHR43507:SF20">
    <property type="entry name" value="NADH-UBIQUINONE OXIDOREDUCTASE CHAIN 4"/>
    <property type="match status" value="1"/>
</dbReference>
<evidence type="ECO:0000256" key="4">
    <source>
        <dbReference type="ARBA" id="ARBA00012944"/>
    </source>
</evidence>
<dbReference type="EMBL" id="KU589292">
    <property type="protein sequence ID" value="AOR53791.1"/>
    <property type="molecule type" value="Genomic_DNA"/>
</dbReference>
<feature type="transmembrane region" description="Helical" evidence="17">
    <location>
        <begin position="107"/>
        <end position="129"/>
    </location>
</feature>
<feature type="transmembrane region" description="Helical" evidence="17">
    <location>
        <begin position="422"/>
        <end position="449"/>
    </location>
</feature>
<evidence type="ECO:0000256" key="3">
    <source>
        <dbReference type="ARBA" id="ARBA00009025"/>
    </source>
</evidence>
<comment type="similarity">
    <text evidence="3 17">Belongs to the complex I subunit 4 family.</text>
</comment>
<gene>
    <name evidence="20" type="primary">ND4</name>
</gene>
<geneLocation type="mitochondrion" evidence="20"/>
<evidence type="ECO:0000256" key="10">
    <source>
        <dbReference type="ARBA" id="ARBA00022982"/>
    </source>
</evidence>
<evidence type="ECO:0000256" key="14">
    <source>
        <dbReference type="ARBA" id="ARBA00023128"/>
    </source>
</evidence>
<evidence type="ECO:0000256" key="8">
    <source>
        <dbReference type="ARBA" id="ARBA00022692"/>
    </source>
</evidence>
<dbReference type="Pfam" id="PF00361">
    <property type="entry name" value="Proton_antipo_M"/>
    <property type="match status" value="1"/>
</dbReference>
<sequence length="459" mass="52503">MLKIMLPMIMLMKFKNDWNLIQVGLGLVSFLVGLNCFSNMNMYNLGFGFGMDYISYIMIYLSSWIMFLIIISSMQVKFKEKFPMMFITVNLFLLLSLYLTFSTLNYLLFYISFEMSLIPTLILILGWGYQPERIQAGIYMLFYTLALSLPLLCSLLYIYYKEGSLMMLLMKPIFTLNYVSMIWYFSSVMAFLVKLPMYMFHLWLPKAHVEAPVAGSMILAGVLLKLGGYGLIRVLILFQKISLNFSWLWVSISLMGGIIISLVCLRQVDMKSLIAYSSVVHMSLVLCGLMIFSWWGLMGAVVVMVGHGLCSSGLFCMANMVYERVGSRSLLISKGLLNYMPSMGLWWFLLSVGNMAAPPTLNLFGEISLIISLMSWNKLSMLGLMLLSFFSASYTLYMYSLSQHGIFYSSLYSCSSGKVSEYLVLFLHWFPLNMLILNLNVVSGIMMYLKKWMLSFKNS</sequence>
<organism evidence="20">
    <name type="scientific">Clistocoeloma sinense</name>
    <dbReference type="NCBI Taxonomy" id="1317653"/>
    <lineage>
        <taxon>Eukaryota</taxon>
        <taxon>Metazoa</taxon>
        <taxon>Ecdysozoa</taxon>
        <taxon>Arthropoda</taxon>
        <taxon>Crustacea</taxon>
        <taxon>Multicrustacea</taxon>
        <taxon>Malacostraca</taxon>
        <taxon>Eumalacostraca</taxon>
        <taxon>Eucarida</taxon>
        <taxon>Decapoda</taxon>
        <taxon>Pleocyemata</taxon>
        <taxon>Brachyura</taxon>
        <taxon>Eubrachyura</taxon>
        <taxon>Grapsoidea</taxon>
        <taxon>Sesarmidae</taxon>
        <taxon>Clistocoeloma</taxon>
    </lineage>
</organism>
<dbReference type="InterPro" id="IPR003918">
    <property type="entry name" value="NADH_UbQ_OxRdtase"/>
</dbReference>
<keyword evidence="8 17" id="KW-0812">Transmembrane</keyword>
<keyword evidence="10 17" id="KW-0249">Electron transport</keyword>
<feature type="transmembrane region" description="Helical" evidence="17">
    <location>
        <begin position="301"/>
        <end position="322"/>
    </location>
</feature>
<dbReference type="InterPro" id="IPR001750">
    <property type="entry name" value="ND/Mrp_TM"/>
</dbReference>
<evidence type="ECO:0000256" key="13">
    <source>
        <dbReference type="ARBA" id="ARBA00023075"/>
    </source>
</evidence>
<reference evidence="20" key="1">
    <citation type="submission" date="2016-01" db="EMBL/GenBank/DDBJ databases">
        <title>The complete mitochondrial genome of Clistocoeloma sinensis.</title>
        <authorList>
            <person name="Liu Q.-N."/>
            <person name="Tang B.-P."/>
        </authorList>
    </citation>
    <scope>NUCLEOTIDE SEQUENCE</scope>
</reference>
<dbReference type="GO" id="GO:0008137">
    <property type="term" value="F:NADH dehydrogenase (ubiquinone) activity"/>
    <property type="evidence" value="ECO:0007669"/>
    <property type="project" value="UniProtKB-UniRule"/>
</dbReference>
<evidence type="ECO:0000256" key="11">
    <source>
        <dbReference type="ARBA" id="ARBA00022989"/>
    </source>
</evidence>
<dbReference type="EC" id="7.1.1.2" evidence="4 17"/>
<evidence type="ECO:0000256" key="6">
    <source>
        <dbReference type="ARBA" id="ARBA00022448"/>
    </source>
</evidence>
<keyword evidence="12 17" id="KW-0520">NAD</keyword>
<evidence type="ECO:0000256" key="12">
    <source>
        <dbReference type="ARBA" id="ARBA00023027"/>
    </source>
</evidence>
<evidence type="ECO:0000256" key="15">
    <source>
        <dbReference type="ARBA" id="ARBA00023136"/>
    </source>
</evidence>
<evidence type="ECO:0000256" key="1">
    <source>
        <dbReference type="ARBA" id="ARBA00003257"/>
    </source>
</evidence>
<comment type="function">
    <text evidence="1">Core subunit of the mitochondrial membrane respiratory chain NADH dehydrogenase (Complex I) that is believed to belong to the minimal assembly required for catalysis. Complex I functions in the transfer of electrons from NADH to the respiratory chain. The immediate electron acceptor for the enzyme is believed to be ubiquinone.</text>
</comment>
<evidence type="ECO:0000313" key="20">
    <source>
        <dbReference type="EMBL" id="AOR53791.1"/>
    </source>
</evidence>
<feature type="transmembrane region" description="Helical" evidence="17">
    <location>
        <begin position="46"/>
        <end position="70"/>
    </location>
</feature>
<feature type="domain" description="NADH:ubiquinone oxidoreductase chain 4 N-terminal" evidence="19">
    <location>
        <begin position="1"/>
        <end position="100"/>
    </location>
</feature>
<evidence type="ECO:0000256" key="2">
    <source>
        <dbReference type="ARBA" id="ARBA00004225"/>
    </source>
</evidence>
<name>A0A1P8C681_9EUCA</name>
<feature type="domain" description="NADH:quinone oxidoreductase/Mrp antiporter transmembrane" evidence="18">
    <location>
        <begin position="105"/>
        <end position="390"/>
    </location>
</feature>
<keyword evidence="9" id="KW-1278">Translocase</keyword>
<comment type="subcellular location">
    <subcellularLocation>
        <location evidence="2 17">Mitochondrion membrane</location>
        <topology evidence="2 17">Multi-pass membrane protein</topology>
    </subcellularLocation>
</comment>
<feature type="transmembrane region" description="Helical" evidence="17">
    <location>
        <begin position="141"/>
        <end position="160"/>
    </location>
</feature>